<evidence type="ECO:0008006" key="4">
    <source>
        <dbReference type="Google" id="ProtNLM"/>
    </source>
</evidence>
<name>A0A2G2ZPJ2_CAPAN</name>
<dbReference type="GO" id="GO:0005634">
    <property type="term" value="C:nucleus"/>
    <property type="evidence" value="ECO:0000318"/>
    <property type="project" value="GO_Central"/>
</dbReference>
<accession>A0A2G2ZPJ2</accession>
<evidence type="ECO:0000313" key="2">
    <source>
        <dbReference type="EMBL" id="PHT83910.1"/>
    </source>
</evidence>
<comment type="caution">
    <text evidence="2">The sequence shown here is derived from an EMBL/GenBank/DDBJ whole genome shotgun (WGS) entry which is preliminary data.</text>
</comment>
<sequence>MLDPSPSAAWRCNSAQERDLVQKKSGVIQSKNLGDKSKHGSEISGISIQRLHEKVLMLEKSIVGNSVNISDGTEQSVQRSDEKFNVSGFEGKNSAQMMKVPAMHRKEGSSGRPKGTMLEKAIRDLEKIVAESRPPNMEVQDADNSSQAIKRRLPPEIKQRLAKVARLAQASHGKISNELINRLMSIVGHLIQLRTLKRNLKIMVSMRLSAKQEKDNRVQHIKREVAEMIKLRIPLMKSKLLEQQAGASDDFQEASAEEKEAFKRKYSMDFAIEDKMCDLYDHFIEGLDEDAGPQIRKLYAEVRGHKNFAISWRYWPNRFMDNNGIERAICRAKDRRRAVHAQRKDGEKIRRNKLVATKLEDTSRADAGPIAQSVHRQEKIVVDHSSTSTNKAVSSTASVNVSARNPVSLANGSDVDRLKMEKLKAVSGSSVDP</sequence>
<dbReference type="EMBL" id="AYRZ02000004">
    <property type="protein sequence ID" value="PHT83910.1"/>
    <property type="molecule type" value="Genomic_DNA"/>
</dbReference>
<dbReference type="STRING" id="4072.A0A2G2ZPJ2"/>
<keyword evidence="3" id="KW-1185">Reference proteome</keyword>
<evidence type="ECO:0000313" key="3">
    <source>
        <dbReference type="Proteomes" id="UP000222542"/>
    </source>
</evidence>
<reference evidence="2 3" key="1">
    <citation type="journal article" date="2014" name="Nat. Genet.">
        <title>Genome sequence of the hot pepper provides insights into the evolution of pungency in Capsicum species.</title>
        <authorList>
            <person name="Kim S."/>
            <person name="Park M."/>
            <person name="Yeom S.I."/>
            <person name="Kim Y.M."/>
            <person name="Lee J.M."/>
            <person name="Lee H.A."/>
            <person name="Seo E."/>
            <person name="Choi J."/>
            <person name="Cheong K."/>
            <person name="Kim K.T."/>
            <person name="Jung K."/>
            <person name="Lee G.W."/>
            <person name="Oh S.K."/>
            <person name="Bae C."/>
            <person name="Kim S.B."/>
            <person name="Lee H.Y."/>
            <person name="Kim S.Y."/>
            <person name="Kim M.S."/>
            <person name="Kang B.C."/>
            <person name="Jo Y.D."/>
            <person name="Yang H.B."/>
            <person name="Jeong H.J."/>
            <person name="Kang W.H."/>
            <person name="Kwon J.K."/>
            <person name="Shin C."/>
            <person name="Lim J.Y."/>
            <person name="Park J.H."/>
            <person name="Huh J.H."/>
            <person name="Kim J.S."/>
            <person name="Kim B.D."/>
            <person name="Cohen O."/>
            <person name="Paran I."/>
            <person name="Suh M.C."/>
            <person name="Lee S.B."/>
            <person name="Kim Y.K."/>
            <person name="Shin Y."/>
            <person name="Noh S.J."/>
            <person name="Park J."/>
            <person name="Seo Y.S."/>
            <person name="Kwon S.Y."/>
            <person name="Kim H.A."/>
            <person name="Park J.M."/>
            <person name="Kim H.J."/>
            <person name="Choi S.B."/>
            <person name="Bosland P.W."/>
            <person name="Reeves G."/>
            <person name="Jo S.H."/>
            <person name="Lee B.W."/>
            <person name="Cho H.T."/>
            <person name="Choi H.S."/>
            <person name="Lee M.S."/>
            <person name="Yu Y."/>
            <person name="Do Choi Y."/>
            <person name="Park B.S."/>
            <person name="van Deynze A."/>
            <person name="Ashrafi H."/>
            <person name="Hill T."/>
            <person name="Kim W.T."/>
            <person name="Pai H.S."/>
            <person name="Ahn H.K."/>
            <person name="Yeam I."/>
            <person name="Giovannoni J.J."/>
            <person name="Rose J.K."/>
            <person name="Sorensen I."/>
            <person name="Lee S.J."/>
            <person name="Kim R.W."/>
            <person name="Choi I.Y."/>
            <person name="Choi B.S."/>
            <person name="Lim J.S."/>
            <person name="Lee Y.H."/>
            <person name="Choi D."/>
        </authorList>
    </citation>
    <scope>NUCLEOTIDE SEQUENCE [LARGE SCALE GENOMIC DNA]</scope>
    <source>
        <strain evidence="3">cv. CM334</strain>
    </source>
</reference>
<proteinExistence type="predicted"/>
<gene>
    <name evidence="2" type="ORF">T459_12353</name>
</gene>
<dbReference type="PANTHER" id="PTHR21669">
    <property type="entry name" value="CAPZ-INTERACTING PROTEIN AND RELATED PROTEINS"/>
    <property type="match status" value="1"/>
</dbReference>
<dbReference type="AlphaFoldDB" id="A0A2G2ZPJ2"/>
<dbReference type="GO" id="GO:0006325">
    <property type="term" value="P:chromatin organization"/>
    <property type="evidence" value="ECO:0000318"/>
    <property type="project" value="GO_Central"/>
</dbReference>
<protein>
    <recommendedName>
        <fullName evidence="4">Ubinuclein-1-like</fullName>
    </recommendedName>
</protein>
<dbReference type="PANTHER" id="PTHR21669:SF28">
    <property type="entry name" value="YEMANUCLEIN"/>
    <property type="match status" value="1"/>
</dbReference>
<reference evidence="2 3" key="2">
    <citation type="journal article" date="2017" name="Genome Biol.">
        <title>New reference genome sequences of hot pepper reveal the massive evolution of plant disease-resistance genes by retroduplication.</title>
        <authorList>
            <person name="Kim S."/>
            <person name="Park J."/>
            <person name="Yeom S.I."/>
            <person name="Kim Y.M."/>
            <person name="Seo E."/>
            <person name="Kim K.T."/>
            <person name="Kim M.S."/>
            <person name="Lee J.M."/>
            <person name="Cheong K."/>
            <person name="Shin H.S."/>
            <person name="Kim S.B."/>
            <person name="Han K."/>
            <person name="Lee J."/>
            <person name="Park M."/>
            <person name="Lee H.A."/>
            <person name="Lee H.Y."/>
            <person name="Lee Y."/>
            <person name="Oh S."/>
            <person name="Lee J.H."/>
            <person name="Choi E."/>
            <person name="Choi E."/>
            <person name="Lee S.E."/>
            <person name="Jeon J."/>
            <person name="Kim H."/>
            <person name="Choi G."/>
            <person name="Song H."/>
            <person name="Lee J."/>
            <person name="Lee S.C."/>
            <person name="Kwon J.K."/>
            <person name="Lee H.Y."/>
            <person name="Koo N."/>
            <person name="Hong Y."/>
            <person name="Kim R.W."/>
            <person name="Kang W.H."/>
            <person name="Huh J.H."/>
            <person name="Kang B.C."/>
            <person name="Yang T.J."/>
            <person name="Lee Y.H."/>
            <person name="Bennetzen J.L."/>
            <person name="Choi D."/>
        </authorList>
    </citation>
    <scope>NUCLEOTIDE SEQUENCE [LARGE SCALE GENOMIC DNA]</scope>
    <source>
        <strain evidence="3">cv. CM334</strain>
    </source>
</reference>
<evidence type="ECO:0000256" key="1">
    <source>
        <dbReference type="SAM" id="MobiDB-lite"/>
    </source>
</evidence>
<dbReference type="Proteomes" id="UP000222542">
    <property type="component" value="Unassembled WGS sequence"/>
</dbReference>
<dbReference type="Gramene" id="PHT83910">
    <property type="protein sequence ID" value="PHT83910"/>
    <property type="gene ID" value="T459_12353"/>
</dbReference>
<organism evidence="2 3">
    <name type="scientific">Capsicum annuum</name>
    <name type="common">Capsicum pepper</name>
    <dbReference type="NCBI Taxonomy" id="4072"/>
    <lineage>
        <taxon>Eukaryota</taxon>
        <taxon>Viridiplantae</taxon>
        <taxon>Streptophyta</taxon>
        <taxon>Embryophyta</taxon>
        <taxon>Tracheophyta</taxon>
        <taxon>Spermatophyta</taxon>
        <taxon>Magnoliopsida</taxon>
        <taxon>eudicotyledons</taxon>
        <taxon>Gunneridae</taxon>
        <taxon>Pentapetalae</taxon>
        <taxon>asterids</taxon>
        <taxon>lamiids</taxon>
        <taxon>Solanales</taxon>
        <taxon>Solanaceae</taxon>
        <taxon>Solanoideae</taxon>
        <taxon>Capsiceae</taxon>
        <taxon>Capsicum</taxon>
    </lineage>
</organism>
<feature type="region of interest" description="Disordered" evidence="1">
    <location>
        <begin position="1"/>
        <end position="42"/>
    </location>
</feature>